<evidence type="ECO:0000313" key="1">
    <source>
        <dbReference type="EMBL" id="KKL61479.1"/>
    </source>
</evidence>
<sequence length="31" mass="3652">MTLESKVWETLKAEYLSKVKKALSLVKYPHM</sequence>
<accession>A0A0F9DIK9</accession>
<reference evidence="1" key="1">
    <citation type="journal article" date="2015" name="Nature">
        <title>Complex archaea that bridge the gap between prokaryotes and eukaryotes.</title>
        <authorList>
            <person name="Spang A."/>
            <person name="Saw J.H."/>
            <person name="Jorgensen S.L."/>
            <person name="Zaremba-Niedzwiedzka K."/>
            <person name="Martijn J."/>
            <person name="Lind A.E."/>
            <person name="van Eijk R."/>
            <person name="Schleper C."/>
            <person name="Guy L."/>
            <person name="Ettema T.J."/>
        </authorList>
    </citation>
    <scope>NUCLEOTIDE SEQUENCE</scope>
</reference>
<gene>
    <name evidence="1" type="ORF">LCGC14_2194870</name>
</gene>
<proteinExistence type="predicted"/>
<dbReference type="EMBL" id="LAZR01028806">
    <property type="protein sequence ID" value="KKL61479.1"/>
    <property type="molecule type" value="Genomic_DNA"/>
</dbReference>
<protein>
    <submittedName>
        <fullName evidence="1">Uncharacterized protein</fullName>
    </submittedName>
</protein>
<feature type="non-terminal residue" evidence="1">
    <location>
        <position position="31"/>
    </location>
</feature>
<name>A0A0F9DIK9_9ZZZZ</name>
<organism evidence="1">
    <name type="scientific">marine sediment metagenome</name>
    <dbReference type="NCBI Taxonomy" id="412755"/>
    <lineage>
        <taxon>unclassified sequences</taxon>
        <taxon>metagenomes</taxon>
        <taxon>ecological metagenomes</taxon>
    </lineage>
</organism>
<dbReference type="AlphaFoldDB" id="A0A0F9DIK9"/>
<comment type="caution">
    <text evidence="1">The sequence shown here is derived from an EMBL/GenBank/DDBJ whole genome shotgun (WGS) entry which is preliminary data.</text>
</comment>